<keyword evidence="4 7" id="KW-0689">Ribosomal protein</keyword>
<proteinExistence type="inferred from homology"/>
<dbReference type="GO" id="GO:0005840">
    <property type="term" value="C:ribosome"/>
    <property type="evidence" value="ECO:0007669"/>
    <property type="project" value="UniProtKB-KW"/>
</dbReference>
<keyword evidence="2 7" id="KW-0699">rRNA-binding</keyword>
<dbReference type="PANTHER" id="PTHR12899">
    <property type="entry name" value="39S RIBOSOMAL PROTEIN L18, MITOCHONDRIAL"/>
    <property type="match status" value="1"/>
</dbReference>
<accession>A0ABT7E2U7</accession>
<evidence type="ECO:0000256" key="1">
    <source>
        <dbReference type="ARBA" id="ARBA00007116"/>
    </source>
</evidence>
<keyword evidence="3 7" id="KW-0694">RNA-binding</keyword>
<dbReference type="Gene3D" id="3.30.420.100">
    <property type="match status" value="1"/>
</dbReference>
<reference evidence="8" key="1">
    <citation type="submission" date="2023-03" db="EMBL/GenBank/DDBJ databases">
        <title>Chitinimonas shenzhenensis gen. nov., sp. nov., a novel member of family Burkholderiaceae isolated from activated sludge collected in Shen Zhen, China.</title>
        <authorList>
            <person name="Wang X."/>
        </authorList>
    </citation>
    <scope>NUCLEOTIDE SEQUENCE</scope>
    <source>
        <strain evidence="8">DQS-5</strain>
    </source>
</reference>
<dbReference type="NCBIfam" id="TIGR00060">
    <property type="entry name" value="L18_bact"/>
    <property type="match status" value="1"/>
</dbReference>
<comment type="function">
    <text evidence="7">This is one of the proteins that bind and probably mediate the attachment of the 5S RNA into the large ribosomal subunit, where it forms part of the central protuberance.</text>
</comment>
<dbReference type="HAMAP" id="MF_01337_B">
    <property type="entry name" value="Ribosomal_uL18_B"/>
    <property type="match status" value="1"/>
</dbReference>
<protein>
    <recommendedName>
        <fullName evidence="6 7">Large ribosomal subunit protein uL18</fullName>
    </recommendedName>
</protein>
<evidence type="ECO:0000313" key="9">
    <source>
        <dbReference type="Proteomes" id="UP001172778"/>
    </source>
</evidence>
<comment type="similarity">
    <text evidence="1 7">Belongs to the universal ribosomal protein uL18 family.</text>
</comment>
<dbReference type="PANTHER" id="PTHR12899:SF3">
    <property type="entry name" value="LARGE RIBOSOMAL SUBUNIT PROTEIN UL18M"/>
    <property type="match status" value="1"/>
</dbReference>
<organism evidence="8 9">
    <name type="scientific">Parachitinimonas caeni</name>
    <dbReference type="NCBI Taxonomy" id="3031301"/>
    <lineage>
        <taxon>Bacteria</taxon>
        <taxon>Pseudomonadati</taxon>
        <taxon>Pseudomonadota</taxon>
        <taxon>Betaproteobacteria</taxon>
        <taxon>Neisseriales</taxon>
        <taxon>Chitinibacteraceae</taxon>
        <taxon>Parachitinimonas</taxon>
    </lineage>
</organism>
<dbReference type="InterPro" id="IPR004389">
    <property type="entry name" value="Ribosomal_uL18_bac-type"/>
</dbReference>
<dbReference type="RefSeq" id="WP_284102687.1">
    <property type="nucleotide sequence ID" value="NZ_JARRAF010000036.1"/>
</dbReference>
<evidence type="ECO:0000256" key="6">
    <source>
        <dbReference type="ARBA" id="ARBA00035197"/>
    </source>
</evidence>
<evidence type="ECO:0000313" key="8">
    <source>
        <dbReference type="EMBL" id="MDK2126369.1"/>
    </source>
</evidence>
<dbReference type="InterPro" id="IPR057268">
    <property type="entry name" value="Ribosomal_L18"/>
</dbReference>
<dbReference type="SUPFAM" id="SSF53137">
    <property type="entry name" value="Translational machinery components"/>
    <property type="match status" value="1"/>
</dbReference>
<evidence type="ECO:0000256" key="5">
    <source>
        <dbReference type="ARBA" id="ARBA00023274"/>
    </source>
</evidence>
<comment type="subunit">
    <text evidence="7">Part of the 50S ribosomal subunit; part of the 5S rRNA/L5/L18/L25 subcomplex. Contacts the 5S and 23S rRNAs.</text>
</comment>
<sequence length="119" mass="12904">MDKKQTRLRRARKTRARIAMQKVARLSIFRSNCHMYAQIIDETGSKVLASASTVETELRAQISGGVGGNVAAAVLVGKRIAEKAKAAGIERVAFDRSGFAYHGRVKALADSARENGLVF</sequence>
<evidence type="ECO:0000256" key="4">
    <source>
        <dbReference type="ARBA" id="ARBA00022980"/>
    </source>
</evidence>
<evidence type="ECO:0000256" key="2">
    <source>
        <dbReference type="ARBA" id="ARBA00022730"/>
    </source>
</evidence>
<evidence type="ECO:0000256" key="3">
    <source>
        <dbReference type="ARBA" id="ARBA00022884"/>
    </source>
</evidence>
<dbReference type="InterPro" id="IPR005484">
    <property type="entry name" value="Ribosomal_uL18_bac/plant/anim"/>
</dbReference>
<comment type="caution">
    <text evidence="8">The sequence shown here is derived from an EMBL/GenBank/DDBJ whole genome shotgun (WGS) entry which is preliminary data.</text>
</comment>
<evidence type="ECO:0000256" key="7">
    <source>
        <dbReference type="HAMAP-Rule" id="MF_01337"/>
    </source>
</evidence>
<gene>
    <name evidence="7 8" type="primary">rplR</name>
    <name evidence="8" type="ORF">PZA18_20225</name>
</gene>
<dbReference type="EMBL" id="JARRAF010000036">
    <property type="protein sequence ID" value="MDK2126369.1"/>
    <property type="molecule type" value="Genomic_DNA"/>
</dbReference>
<keyword evidence="9" id="KW-1185">Reference proteome</keyword>
<name>A0ABT7E2U7_9NEIS</name>
<dbReference type="Pfam" id="PF00861">
    <property type="entry name" value="Ribosomal_L18p"/>
    <property type="match status" value="1"/>
</dbReference>
<dbReference type="CDD" id="cd00432">
    <property type="entry name" value="Ribosomal_L18_L5e"/>
    <property type="match status" value="1"/>
</dbReference>
<keyword evidence="5 7" id="KW-0687">Ribonucleoprotein</keyword>
<dbReference type="Proteomes" id="UP001172778">
    <property type="component" value="Unassembled WGS sequence"/>
</dbReference>